<dbReference type="Gene3D" id="3.90.79.10">
    <property type="entry name" value="Nucleoside Triphosphate Pyrophosphohydrolase"/>
    <property type="match status" value="1"/>
</dbReference>
<dbReference type="Pfam" id="PF00293">
    <property type="entry name" value="NUDIX"/>
    <property type="match status" value="1"/>
</dbReference>
<dbReference type="SUPFAM" id="SSF55811">
    <property type="entry name" value="Nudix"/>
    <property type="match status" value="1"/>
</dbReference>
<dbReference type="OrthoDB" id="276276at2759"/>
<reference evidence="4" key="1">
    <citation type="submission" date="2022-11" db="EMBL/GenBank/DDBJ databases">
        <authorList>
            <person name="Petersen C."/>
        </authorList>
    </citation>
    <scope>NUCLEOTIDE SEQUENCE</scope>
    <source>
        <strain evidence="4">IBT 23319</strain>
    </source>
</reference>
<dbReference type="InterPro" id="IPR000086">
    <property type="entry name" value="NUDIX_hydrolase_dom"/>
</dbReference>
<name>A0A9W9PA41_PENCI</name>
<protein>
    <recommendedName>
        <fullName evidence="3">Nudix hydrolase domain-containing protein</fullName>
    </recommendedName>
</protein>
<proteinExistence type="predicted"/>
<dbReference type="GO" id="GO:0016787">
    <property type="term" value="F:hydrolase activity"/>
    <property type="evidence" value="ECO:0007669"/>
    <property type="project" value="UniProtKB-KW"/>
</dbReference>
<reference evidence="4" key="2">
    <citation type="journal article" date="2023" name="IMA Fungus">
        <title>Comparative genomic study of the Penicillium genus elucidates a diverse pangenome and 15 lateral gene transfer events.</title>
        <authorList>
            <person name="Petersen C."/>
            <person name="Sorensen T."/>
            <person name="Nielsen M.R."/>
            <person name="Sondergaard T.E."/>
            <person name="Sorensen J.L."/>
            <person name="Fitzpatrick D.A."/>
            <person name="Frisvad J.C."/>
            <person name="Nielsen K.L."/>
        </authorList>
    </citation>
    <scope>NUCLEOTIDE SEQUENCE</scope>
    <source>
        <strain evidence="4">IBT 23319</strain>
    </source>
</reference>
<accession>A0A9W9PA41</accession>
<dbReference type="CDD" id="cd02883">
    <property type="entry name" value="NUDIX_Hydrolase"/>
    <property type="match status" value="1"/>
</dbReference>
<keyword evidence="1" id="KW-0378">Hydrolase</keyword>
<gene>
    <name evidence="4" type="ORF">N7469_002208</name>
</gene>
<dbReference type="AlphaFoldDB" id="A0A9W9PA41"/>
<dbReference type="PROSITE" id="PS51462">
    <property type="entry name" value="NUDIX"/>
    <property type="match status" value="1"/>
</dbReference>
<dbReference type="PROSITE" id="PS00893">
    <property type="entry name" value="NUDIX_BOX"/>
    <property type="match status" value="1"/>
</dbReference>
<sequence length="224" mass="25510">MECFRVLSFDKVNNPLKDLMRINGLDRVSGGTIIFSYRPEDPSTPYVLLLRRSPQSKDDAGQLKANSFSGTWEGGGGGANLEDETIAKTAVRETAEETGLVPRAASSRVYCVRFTHKGHRMAKFTFITRADENVSCQRRWSDEHQEPRGPAGIRWSDEHLDCVWVTEEQIRNSVPYNPQDMEKCGLVVMESIKMVYLDFFAWLKENDPEMKCPLPEYQLPSNRA</sequence>
<evidence type="ECO:0000256" key="1">
    <source>
        <dbReference type="ARBA" id="ARBA00022801"/>
    </source>
</evidence>
<dbReference type="RefSeq" id="XP_056503622.1">
    <property type="nucleotide sequence ID" value="XM_056641128.1"/>
</dbReference>
<keyword evidence="5" id="KW-1185">Reference proteome</keyword>
<comment type="caution">
    <text evidence="4">The sequence shown here is derived from an EMBL/GenBank/DDBJ whole genome shotgun (WGS) entry which is preliminary data.</text>
</comment>
<dbReference type="EMBL" id="JAPQKT010000002">
    <property type="protein sequence ID" value="KAJ5240617.1"/>
    <property type="molecule type" value="Genomic_DNA"/>
</dbReference>
<dbReference type="Proteomes" id="UP001147733">
    <property type="component" value="Unassembled WGS sequence"/>
</dbReference>
<feature type="domain" description="Nudix hydrolase" evidence="3">
    <location>
        <begin position="25"/>
        <end position="187"/>
    </location>
</feature>
<evidence type="ECO:0000313" key="5">
    <source>
        <dbReference type="Proteomes" id="UP001147733"/>
    </source>
</evidence>
<dbReference type="InterPro" id="IPR015797">
    <property type="entry name" value="NUDIX_hydrolase-like_dom_sf"/>
</dbReference>
<feature type="region of interest" description="Disordered" evidence="2">
    <location>
        <begin position="58"/>
        <end position="81"/>
    </location>
</feature>
<evidence type="ECO:0000313" key="4">
    <source>
        <dbReference type="EMBL" id="KAJ5240617.1"/>
    </source>
</evidence>
<evidence type="ECO:0000256" key="2">
    <source>
        <dbReference type="SAM" id="MobiDB-lite"/>
    </source>
</evidence>
<dbReference type="InterPro" id="IPR020084">
    <property type="entry name" value="NUDIX_hydrolase_CS"/>
</dbReference>
<dbReference type="GeneID" id="81380295"/>
<evidence type="ECO:0000259" key="3">
    <source>
        <dbReference type="PROSITE" id="PS51462"/>
    </source>
</evidence>
<organism evidence="4 5">
    <name type="scientific">Penicillium citrinum</name>
    <dbReference type="NCBI Taxonomy" id="5077"/>
    <lineage>
        <taxon>Eukaryota</taxon>
        <taxon>Fungi</taxon>
        <taxon>Dikarya</taxon>
        <taxon>Ascomycota</taxon>
        <taxon>Pezizomycotina</taxon>
        <taxon>Eurotiomycetes</taxon>
        <taxon>Eurotiomycetidae</taxon>
        <taxon>Eurotiales</taxon>
        <taxon>Aspergillaceae</taxon>
        <taxon>Penicillium</taxon>
    </lineage>
</organism>